<dbReference type="Gene3D" id="3.60.15.10">
    <property type="entry name" value="Ribonuclease Z/Hydroxyacylglutathione hydrolase-like"/>
    <property type="match status" value="1"/>
</dbReference>
<reference evidence="2 3" key="1">
    <citation type="submission" date="2021-04" db="EMBL/GenBank/DDBJ databases">
        <title>Nocardia tengchongensis.</title>
        <authorList>
            <person name="Zhuang k."/>
            <person name="Ran Y."/>
            <person name="Li W."/>
        </authorList>
    </citation>
    <scope>NUCLEOTIDE SEQUENCE [LARGE SCALE GENOMIC DNA]</scope>
    <source>
        <strain evidence="2 3">CFH S0057</strain>
    </source>
</reference>
<accession>A0ABX8CLU7</accession>
<gene>
    <name evidence="2" type="ORF">KHQ06_29850</name>
</gene>
<organism evidence="2 3">
    <name type="scientific">Nocardia tengchongensis</name>
    <dbReference type="NCBI Taxonomy" id="2055889"/>
    <lineage>
        <taxon>Bacteria</taxon>
        <taxon>Bacillati</taxon>
        <taxon>Actinomycetota</taxon>
        <taxon>Actinomycetes</taxon>
        <taxon>Mycobacteriales</taxon>
        <taxon>Nocardiaceae</taxon>
        <taxon>Nocardia</taxon>
    </lineage>
</organism>
<dbReference type="InterPro" id="IPR036866">
    <property type="entry name" value="RibonucZ/Hydroxyglut_hydro"/>
</dbReference>
<name>A0ABX8CLU7_9NOCA</name>
<dbReference type="SUPFAM" id="SSF56281">
    <property type="entry name" value="Metallo-hydrolase/oxidoreductase"/>
    <property type="match status" value="1"/>
</dbReference>
<dbReference type="Pfam" id="PF00753">
    <property type="entry name" value="Lactamase_B"/>
    <property type="match status" value="1"/>
</dbReference>
<sequence length="199" mass="21861">MRTDPLHFYDLTRALPNSDYAPQIAYPDHTFAPGGQIEPAGMTLETAEFGPGESETSTVYYDPRSRALFAGDLVADKATPALLEGHSCGWLIDLDRLRTQFPHIGTIYPGHGAPGGPELIDEQRAYLERFRHLVRTALPDGTDLTEDKLNSIAAELSRDYPGYPSVASLPTLLEENIKSVAREIRAEDPATVPILCQAR</sequence>
<feature type="domain" description="Metallo-beta-lactamase" evidence="1">
    <location>
        <begin position="20"/>
        <end position="111"/>
    </location>
</feature>
<dbReference type="Proteomes" id="UP000683310">
    <property type="component" value="Chromosome"/>
</dbReference>
<protein>
    <recommendedName>
        <fullName evidence="1">Metallo-beta-lactamase domain-containing protein</fullName>
    </recommendedName>
</protein>
<keyword evidence="3" id="KW-1185">Reference proteome</keyword>
<dbReference type="InterPro" id="IPR001279">
    <property type="entry name" value="Metallo-B-lactamas"/>
</dbReference>
<evidence type="ECO:0000259" key="1">
    <source>
        <dbReference type="Pfam" id="PF00753"/>
    </source>
</evidence>
<evidence type="ECO:0000313" key="3">
    <source>
        <dbReference type="Proteomes" id="UP000683310"/>
    </source>
</evidence>
<evidence type="ECO:0000313" key="2">
    <source>
        <dbReference type="EMBL" id="QVI20352.1"/>
    </source>
</evidence>
<dbReference type="EMBL" id="CP074371">
    <property type="protein sequence ID" value="QVI20352.1"/>
    <property type="molecule type" value="Genomic_DNA"/>
</dbReference>
<proteinExistence type="predicted"/>